<dbReference type="EMBL" id="LR796588">
    <property type="protein sequence ID" value="CAB4153151.1"/>
    <property type="molecule type" value="Genomic_DNA"/>
</dbReference>
<sequence length="421" mass="46471">MTQDPLDRLLQIGTDGGSPDTTRKQKTHPKGWEPLVLTERGGYITTPPQAEPPKDWNAFLAQLLPEGMDPEDYEVDGSSVEMRAWDGNIGDGNVKRFYYFKAKLKRKGGLEKAVDLEDIIASARKVKIKPYQETDAQERAYWFHPTDLQAGQGDGDGVEGMVSRALQIAAIVRNDLATLKKSGRAATRIFVPITGDLVEGIMGWYEMQTFSVTLDRRDQVKLARRLLSEILLDVAQTGLPVHVAVVPGNHGENRNNGKAFTSLNDNDDIALVEQIAEAFELAGIDTVSFSFPTKDRLSLTVEVLGWVVGLTHGHIARAGAGVEGKLLAWFKSMAATRDPIGDADLLFSGHYHHPRFQNLIGDTYWIQGGALCDTSAWFSQAFGLVSDPCILRGTITREQKIESVMPYFWPRSRTASVEVSA</sequence>
<protein>
    <submittedName>
        <fullName evidence="2">Uncharacterized protein</fullName>
    </submittedName>
</protein>
<dbReference type="SUPFAM" id="SSF56300">
    <property type="entry name" value="Metallo-dependent phosphatases"/>
    <property type="match status" value="1"/>
</dbReference>
<proteinExistence type="predicted"/>
<accession>A0A6J5N534</accession>
<evidence type="ECO:0000256" key="1">
    <source>
        <dbReference type="SAM" id="MobiDB-lite"/>
    </source>
</evidence>
<reference evidence="2" key="1">
    <citation type="submission" date="2020-04" db="EMBL/GenBank/DDBJ databases">
        <authorList>
            <person name="Chiriac C."/>
            <person name="Salcher M."/>
            <person name="Ghai R."/>
            <person name="Kavagutti S V."/>
        </authorList>
    </citation>
    <scope>NUCLEOTIDE SEQUENCE</scope>
</reference>
<dbReference type="InterPro" id="IPR029052">
    <property type="entry name" value="Metallo-depent_PP-like"/>
</dbReference>
<feature type="region of interest" description="Disordered" evidence="1">
    <location>
        <begin position="1"/>
        <end position="32"/>
    </location>
</feature>
<name>A0A6J5N534_9CAUD</name>
<dbReference type="Gene3D" id="3.60.21.10">
    <property type="match status" value="1"/>
</dbReference>
<organism evidence="2">
    <name type="scientific">uncultured Caudovirales phage</name>
    <dbReference type="NCBI Taxonomy" id="2100421"/>
    <lineage>
        <taxon>Viruses</taxon>
        <taxon>Duplodnaviria</taxon>
        <taxon>Heunggongvirae</taxon>
        <taxon>Uroviricota</taxon>
        <taxon>Caudoviricetes</taxon>
        <taxon>Peduoviridae</taxon>
        <taxon>Maltschvirus</taxon>
        <taxon>Maltschvirus maltsch</taxon>
    </lineage>
</organism>
<evidence type="ECO:0000313" key="2">
    <source>
        <dbReference type="EMBL" id="CAB4153151.1"/>
    </source>
</evidence>
<gene>
    <name evidence="2" type="ORF">UFOVP609_48</name>
</gene>